<feature type="transmembrane region" description="Helical" evidence="1">
    <location>
        <begin position="132"/>
        <end position="150"/>
    </location>
</feature>
<dbReference type="Proteomes" id="UP000219327">
    <property type="component" value="Unassembled WGS sequence"/>
</dbReference>
<keyword evidence="1" id="KW-1133">Transmembrane helix</keyword>
<sequence length="227" mass="24038">MGSSGLTLLLVALVLWCVATSVHAHNVATDNAAYISKLEGPAIGAFLYLGAKHMVTGADHLLYLLGVIFFLSHFRDVLLLASLFALSHSLTLIGGVWLDWQVSAALIDAVIGLSVVYKAFENVGGFGARWPISPAQAVFGFGLLHGLGLATKLQALGLSENGLLTNLLSFNVGVELGQVFSLGIMLVLLSLWRGRKQNTSVRLIGNGVLMVAGFLFAGSHVIDGWLL</sequence>
<dbReference type="EMBL" id="NTKD01000038">
    <property type="protein sequence ID" value="PDH38265.1"/>
    <property type="molecule type" value="Genomic_DNA"/>
</dbReference>
<feature type="chain" id="PRO_5012247009" description="HupE/UreJ family protein" evidence="2">
    <location>
        <begin position="25"/>
        <end position="227"/>
    </location>
</feature>
<comment type="caution">
    <text evidence="3">The sequence shown here is derived from an EMBL/GenBank/DDBJ whole genome shotgun (WGS) entry which is preliminary data.</text>
</comment>
<evidence type="ECO:0008006" key="5">
    <source>
        <dbReference type="Google" id="ProtNLM"/>
    </source>
</evidence>
<keyword evidence="1" id="KW-0472">Membrane</keyword>
<name>A0A2A5WNY9_9GAMM</name>
<keyword evidence="2" id="KW-0732">Signal</keyword>
<gene>
    <name evidence="3" type="ORF">CNE99_07155</name>
</gene>
<evidence type="ECO:0000313" key="3">
    <source>
        <dbReference type="EMBL" id="PDH38265.1"/>
    </source>
</evidence>
<dbReference type="Pfam" id="PF13795">
    <property type="entry name" value="HupE_UreJ_2"/>
    <property type="match status" value="1"/>
</dbReference>
<feature type="signal peptide" evidence="2">
    <location>
        <begin position="1"/>
        <end position="24"/>
    </location>
</feature>
<keyword evidence="1" id="KW-0812">Transmembrane</keyword>
<proteinExistence type="predicted"/>
<protein>
    <recommendedName>
        <fullName evidence="5">HupE/UreJ family protein</fullName>
    </recommendedName>
</protein>
<dbReference type="AlphaFoldDB" id="A0A2A5WNY9"/>
<organism evidence="3 4">
    <name type="scientific">OM182 bacterium MED-G24</name>
    <dbReference type="NCBI Taxonomy" id="1986255"/>
    <lineage>
        <taxon>Bacteria</taxon>
        <taxon>Pseudomonadati</taxon>
        <taxon>Pseudomonadota</taxon>
        <taxon>Gammaproteobacteria</taxon>
        <taxon>OMG group</taxon>
        <taxon>OM182 clade</taxon>
    </lineage>
</organism>
<feature type="transmembrane region" description="Helical" evidence="1">
    <location>
        <begin position="104"/>
        <end position="120"/>
    </location>
</feature>
<evidence type="ECO:0000313" key="4">
    <source>
        <dbReference type="Proteomes" id="UP000219327"/>
    </source>
</evidence>
<feature type="transmembrane region" description="Helical" evidence="1">
    <location>
        <begin position="170"/>
        <end position="191"/>
    </location>
</feature>
<feature type="transmembrane region" description="Helical" evidence="1">
    <location>
        <begin position="203"/>
        <end position="222"/>
    </location>
</feature>
<evidence type="ECO:0000256" key="2">
    <source>
        <dbReference type="SAM" id="SignalP"/>
    </source>
</evidence>
<evidence type="ECO:0000256" key="1">
    <source>
        <dbReference type="SAM" id="Phobius"/>
    </source>
</evidence>
<dbReference type="InterPro" id="IPR032809">
    <property type="entry name" value="Put_HupE_UreJ"/>
</dbReference>
<accession>A0A2A5WNY9</accession>
<reference evidence="3 4" key="1">
    <citation type="submission" date="2017-08" db="EMBL/GenBank/DDBJ databases">
        <title>Fine stratification of microbial communities through a metagenomic profile of the photic zone.</title>
        <authorList>
            <person name="Haro-Moreno J.M."/>
            <person name="Lopez-Perez M."/>
            <person name="De La Torre J."/>
            <person name="Picazo A."/>
            <person name="Camacho A."/>
            <person name="Rodriguez-Valera F."/>
        </authorList>
    </citation>
    <scope>NUCLEOTIDE SEQUENCE [LARGE SCALE GENOMIC DNA]</scope>
    <source>
        <strain evidence="3">MED-G24</strain>
    </source>
</reference>